<name>A0ABS4FKV9_9BACL</name>
<accession>A0ABS4FKV9</accession>
<gene>
    <name evidence="1" type="ORF">J2Z18_006047</name>
</gene>
<proteinExistence type="predicted"/>
<dbReference type="RefSeq" id="WP_007133187.1">
    <property type="nucleotide sequence ID" value="NZ_BOSA01000004.1"/>
</dbReference>
<evidence type="ECO:0000313" key="2">
    <source>
        <dbReference type="Proteomes" id="UP000706926"/>
    </source>
</evidence>
<keyword evidence="2" id="KW-1185">Reference proteome</keyword>
<comment type="caution">
    <text evidence="1">The sequence shown here is derived from an EMBL/GenBank/DDBJ whole genome shotgun (WGS) entry which is preliminary data.</text>
</comment>
<organism evidence="1 2">
    <name type="scientific">Paenibacillus lactis</name>
    <dbReference type="NCBI Taxonomy" id="228574"/>
    <lineage>
        <taxon>Bacteria</taxon>
        <taxon>Bacillati</taxon>
        <taxon>Bacillota</taxon>
        <taxon>Bacilli</taxon>
        <taxon>Bacillales</taxon>
        <taxon>Paenibacillaceae</taxon>
        <taxon>Paenibacillus</taxon>
    </lineage>
</organism>
<evidence type="ECO:0000313" key="1">
    <source>
        <dbReference type="EMBL" id="MBP1896905.1"/>
    </source>
</evidence>
<reference evidence="1 2" key="1">
    <citation type="submission" date="2021-03" db="EMBL/GenBank/DDBJ databases">
        <title>Genomic Encyclopedia of Type Strains, Phase IV (KMG-IV): sequencing the most valuable type-strain genomes for metagenomic binning, comparative biology and taxonomic classification.</title>
        <authorList>
            <person name="Goeker M."/>
        </authorList>
    </citation>
    <scope>NUCLEOTIDE SEQUENCE [LARGE SCALE GENOMIC DNA]</scope>
    <source>
        <strain evidence="1 2">DSM 15596</strain>
    </source>
</reference>
<protein>
    <submittedName>
        <fullName evidence="1">Uncharacterized protein</fullName>
    </submittedName>
</protein>
<sequence>MKRNKVRIAILSGTLLAAAALIVWTLLRYIGHLGDSYRMLG</sequence>
<dbReference type="Proteomes" id="UP000706926">
    <property type="component" value="Unassembled WGS sequence"/>
</dbReference>
<dbReference type="GeneID" id="95408125"/>
<dbReference type="EMBL" id="JAGGKI010000034">
    <property type="protein sequence ID" value="MBP1896905.1"/>
    <property type="molecule type" value="Genomic_DNA"/>
</dbReference>